<organism evidence="1 2">
    <name type="scientific">Rhipicephalus microplus</name>
    <name type="common">Cattle tick</name>
    <name type="synonym">Boophilus microplus</name>
    <dbReference type="NCBI Taxonomy" id="6941"/>
    <lineage>
        <taxon>Eukaryota</taxon>
        <taxon>Metazoa</taxon>
        <taxon>Ecdysozoa</taxon>
        <taxon>Arthropoda</taxon>
        <taxon>Chelicerata</taxon>
        <taxon>Arachnida</taxon>
        <taxon>Acari</taxon>
        <taxon>Parasitiformes</taxon>
        <taxon>Ixodida</taxon>
        <taxon>Ixodoidea</taxon>
        <taxon>Ixodidae</taxon>
        <taxon>Rhipicephalinae</taxon>
        <taxon>Rhipicephalus</taxon>
        <taxon>Boophilus</taxon>
    </lineage>
</organism>
<dbReference type="Proteomes" id="UP000821866">
    <property type="component" value="Chromosome 7"/>
</dbReference>
<name>A0A9J6DGZ9_RHIMP</name>
<dbReference type="VEuPathDB" id="VectorBase:LOC119173939"/>
<dbReference type="EMBL" id="JABSTU010000009">
    <property type="protein sequence ID" value="KAH8021492.1"/>
    <property type="molecule type" value="Genomic_DNA"/>
</dbReference>
<accession>A0A9J6DGZ9</accession>
<dbReference type="AlphaFoldDB" id="A0A9J6DGZ9"/>
<comment type="caution">
    <text evidence="1">The sequence shown here is derived from an EMBL/GenBank/DDBJ whole genome shotgun (WGS) entry which is preliminary data.</text>
</comment>
<protein>
    <submittedName>
        <fullName evidence="1">Uncharacterized protein</fullName>
    </submittedName>
</protein>
<evidence type="ECO:0000313" key="2">
    <source>
        <dbReference type="Proteomes" id="UP000821866"/>
    </source>
</evidence>
<evidence type="ECO:0000313" key="1">
    <source>
        <dbReference type="EMBL" id="KAH8021492.1"/>
    </source>
</evidence>
<gene>
    <name evidence="1" type="ORF">HPB51_015888</name>
</gene>
<proteinExistence type="predicted"/>
<reference evidence="1" key="2">
    <citation type="submission" date="2021-09" db="EMBL/GenBank/DDBJ databases">
        <authorList>
            <person name="Jia N."/>
            <person name="Wang J."/>
            <person name="Shi W."/>
            <person name="Du L."/>
            <person name="Sun Y."/>
            <person name="Zhan W."/>
            <person name="Jiang J."/>
            <person name="Wang Q."/>
            <person name="Zhang B."/>
            <person name="Ji P."/>
            <person name="Sakyi L.B."/>
            <person name="Cui X."/>
            <person name="Yuan T."/>
            <person name="Jiang B."/>
            <person name="Yang W."/>
            <person name="Lam T.T.-Y."/>
            <person name="Chang Q."/>
            <person name="Ding S."/>
            <person name="Wang X."/>
            <person name="Zhu J."/>
            <person name="Ruan X."/>
            <person name="Zhao L."/>
            <person name="Wei J."/>
            <person name="Que T."/>
            <person name="Du C."/>
            <person name="Cheng J."/>
            <person name="Dai P."/>
            <person name="Han X."/>
            <person name="Huang E."/>
            <person name="Gao Y."/>
            <person name="Liu J."/>
            <person name="Shao H."/>
            <person name="Ye R."/>
            <person name="Li L."/>
            <person name="Wei W."/>
            <person name="Wang X."/>
            <person name="Wang C."/>
            <person name="Huo Q."/>
            <person name="Li W."/>
            <person name="Guo W."/>
            <person name="Chen H."/>
            <person name="Chen S."/>
            <person name="Zhou L."/>
            <person name="Zhou L."/>
            <person name="Ni X."/>
            <person name="Tian J."/>
            <person name="Zhou Y."/>
            <person name="Sheng Y."/>
            <person name="Liu T."/>
            <person name="Pan Y."/>
            <person name="Xia L."/>
            <person name="Li J."/>
            <person name="Zhao F."/>
            <person name="Cao W."/>
        </authorList>
    </citation>
    <scope>NUCLEOTIDE SEQUENCE</scope>
    <source>
        <strain evidence="1">Rmic-2018</strain>
        <tissue evidence="1">Larvae</tissue>
    </source>
</reference>
<reference evidence="1" key="1">
    <citation type="journal article" date="2020" name="Cell">
        <title>Large-Scale Comparative Analyses of Tick Genomes Elucidate Their Genetic Diversity and Vector Capacities.</title>
        <authorList>
            <consortium name="Tick Genome and Microbiome Consortium (TIGMIC)"/>
            <person name="Jia N."/>
            <person name="Wang J."/>
            <person name="Shi W."/>
            <person name="Du L."/>
            <person name="Sun Y."/>
            <person name="Zhan W."/>
            <person name="Jiang J.F."/>
            <person name="Wang Q."/>
            <person name="Zhang B."/>
            <person name="Ji P."/>
            <person name="Bell-Sakyi L."/>
            <person name="Cui X.M."/>
            <person name="Yuan T.T."/>
            <person name="Jiang B.G."/>
            <person name="Yang W.F."/>
            <person name="Lam T.T."/>
            <person name="Chang Q.C."/>
            <person name="Ding S.J."/>
            <person name="Wang X.J."/>
            <person name="Zhu J.G."/>
            <person name="Ruan X.D."/>
            <person name="Zhao L."/>
            <person name="Wei J.T."/>
            <person name="Ye R.Z."/>
            <person name="Que T.C."/>
            <person name="Du C.H."/>
            <person name="Zhou Y.H."/>
            <person name="Cheng J.X."/>
            <person name="Dai P.F."/>
            <person name="Guo W.B."/>
            <person name="Han X.H."/>
            <person name="Huang E.J."/>
            <person name="Li L.F."/>
            <person name="Wei W."/>
            <person name="Gao Y.C."/>
            <person name="Liu J.Z."/>
            <person name="Shao H.Z."/>
            <person name="Wang X."/>
            <person name="Wang C.C."/>
            <person name="Yang T.C."/>
            <person name="Huo Q.B."/>
            <person name="Li W."/>
            <person name="Chen H.Y."/>
            <person name="Chen S.E."/>
            <person name="Zhou L.G."/>
            <person name="Ni X.B."/>
            <person name="Tian J.H."/>
            <person name="Sheng Y."/>
            <person name="Liu T."/>
            <person name="Pan Y.S."/>
            <person name="Xia L.Y."/>
            <person name="Li J."/>
            <person name="Zhao F."/>
            <person name="Cao W.C."/>
        </authorList>
    </citation>
    <scope>NUCLEOTIDE SEQUENCE</scope>
    <source>
        <strain evidence="1">Rmic-2018</strain>
    </source>
</reference>
<keyword evidence="2" id="KW-1185">Reference proteome</keyword>
<sequence length="170" mass="18351">MSAFRSFSWTAVLEPFVNHLLGFDPESSRMLASDSSGESFLASSDGTHWALVASRAANASLSRANFVPSLIVPALTRSDILSKDLIIGDWKAFLLVVALALTKKVTARTIGTDFNCDSNRFAVVCTAFRLYVGSQNSVLLVVGNIVDHVAGMAVPEKHIRHKKRSPSPSC</sequence>